<dbReference type="InterPro" id="IPR044730">
    <property type="entry name" value="RNase_H-like_dom_plant"/>
</dbReference>
<evidence type="ECO:0000256" key="1">
    <source>
        <dbReference type="SAM" id="Phobius"/>
    </source>
</evidence>
<dbReference type="PANTHER" id="PTHR47723:SF19">
    <property type="entry name" value="POLYNUCLEOTIDYL TRANSFERASE, RIBONUCLEASE H-LIKE SUPERFAMILY PROTEIN"/>
    <property type="match status" value="1"/>
</dbReference>
<dbReference type="SUPFAM" id="SSF53098">
    <property type="entry name" value="Ribonuclease H-like"/>
    <property type="match status" value="1"/>
</dbReference>
<keyword evidence="1" id="KW-0472">Membrane</keyword>
<evidence type="ECO:0000313" key="4">
    <source>
        <dbReference type="Proteomes" id="UP000195402"/>
    </source>
</evidence>
<dbReference type="InterPro" id="IPR002156">
    <property type="entry name" value="RNaseH_domain"/>
</dbReference>
<protein>
    <submittedName>
        <fullName evidence="3">Ribonuclease H domain</fullName>
    </submittedName>
</protein>
<dbReference type="Pfam" id="PF13456">
    <property type="entry name" value="RVT_3"/>
    <property type="match status" value="1"/>
</dbReference>
<dbReference type="PROSITE" id="PS50879">
    <property type="entry name" value="RNASE_H_1"/>
    <property type="match status" value="1"/>
</dbReference>
<dbReference type="InterPro" id="IPR053151">
    <property type="entry name" value="RNase_H-like"/>
</dbReference>
<evidence type="ECO:0000259" key="2">
    <source>
        <dbReference type="PROSITE" id="PS50879"/>
    </source>
</evidence>
<dbReference type="PANTHER" id="PTHR47723">
    <property type="entry name" value="OS05G0353850 PROTEIN"/>
    <property type="match status" value="1"/>
</dbReference>
<dbReference type="Gene3D" id="3.30.420.10">
    <property type="entry name" value="Ribonuclease H-like superfamily/Ribonuclease H"/>
    <property type="match status" value="1"/>
</dbReference>
<keyword evidence="1" id="KW-1133">Transmembrane helix</keyword>
<sequence length="86" mass="9193">MPPSQGEAMIYCDGASLGNPSSAGVGVIFRDANILCLSVMCGGIGIATNYMAEVLAILYGLDHARRREWSRVWIISDSQAAVKAFK</sequence>
<reference evidence="3 4" key="1">
    <citation type="journal article" date="2017" name="Mol. Plant">
        <title>The Genome of Medicinal Plant Macleaya cordata Provides New Insights into Benzylisoquinoline Alkaloids Metabolism.</title>
        <authorList>
            <person name="Liu X."/>
            <person name="Liu Y."/>
            <person name="Huang P."/>
            <person name="Ma Y."/>
            <person name="Qing Z."/>
            <person name="Tang Q."/>
            <person name="Cao H."/>
            <person name="Cheng P."/>
            <person name="Zheng Y."/>
            <person name="Yuan Z."/>
            <person name="Zhou Y."/>
            <person name="Liu J."/>
            <person name="Tang Z."/>
            <person name="Zhuo Y."/>
            <person name="Zhang Y."/>
            <person name="Yu L."/>
            <person name="Huang J."/>
            <person name="Yang P."/>
            <person name="Peng Q."/>
            <person name="Zhang J."/>
            <person name="Jiang W."/>
            <person name="Zhang Z."/>
            <person name="Lin K."/>
            <person name="Ro D.K."/>
            <person name="Chen X."/>
            <person name="Xiong X."/>
            <person name="Shang Y."/>
            <person name="Huang S."/>
            <person name="Zeng J."/>
        </authorList>
    </citation>
    <scope>NUCLEOTIDE SEQUENCE [LARGE SCALE GENOMIC DNA]</scope>
    <source>
        <strain evidence="4">cv. BLH2017</strain>
        <tissue evidence="3">Root</tissue>
    </source>
</reference>
<organism evidence="3 4">
    <name type="scientific">Macleaya cordata</name>
    <name type="common">Five-seeded plume-poppy</name>
    <name type="synonym">Bocconia cordata</name>
    <dbReference type="NCBI Taxonomy" id="56857"/>
    <lineage>
        <taxon>Eukaryota</taxon>
        <taxon>Viridiplantae</taxon>
        <taxon>Streptophyta</taxon>
        <taxon>Embryophyta</taxon>
        <taxon>Tracheophyta</taxon>
        <taxon>Spermatophyta</taxon>
        <taxon>Magnoliopsida</taxon>
        <taxon>Ranunculales</taxon>
        <taxon>Papaveraceae</taxon>
        <taxon>Papaveroideae</taxon>
        <taxon>Macleaya</taxon>
    </lineage>
</organism>
<feature type="transmembrane region" description="Helical" evidence="1">
    <location>
        <begin position="32"/>
        <end position="61"/>
    </location>
</feature>
<dbReference type="InParanoid" id="A0A200QR33"/>
<name>A0A200QR33_MACCD</name>
<comment type="caution">
    <text evidence="3">The sequence shown here is derived from an EMBL/GenBank/DDBJ whole genome shotgun (WGS) entry which is preliminary data.</text>
</comment>
<dbReference type="InterPro" id="IPR012337">
    <property type="entry name" value="RNaseH-like_sf"/>
</dbReference>
<dbReference type="EMBL" id="MVGT01001330">
    <property type="protein sequence ID" value="OVA12931.1"/>
    <property type="molecule type" value="Genomic_DNA"/>
</dbReference>
<feature type="domain" description="RNase H type-1" evidence="2">
    <location>
        <begin position="4"/>
        <end position="86"/>
    </location>
</feature>
<dbReference type="GO" id="GO:0003676">
    <property type="term" value="F:nucleic acid binding"/>
    <property type="evidence" value="ECO:0007669"/>
    <property type="project" value="InterPro"/>
</dbReference>
<gene>
    <name evidence="3" type="ORF">BVC80_117g6</name>
</gene>
<keyword evidence="1" id="KW-0812">Transmembrane</keyword>
<proteinExistence type="predicted"/>
<dbReference type="AlphaFoldDB" id="A0A200QR33"/>
<dbReference type="Proteomes" id="UP000195402">
    <property type="component" value="Unassembled WGS sequence"/>
</dbReference>
<dbReference type="InterPro" id="IPR036397">
    <property type="entry name" value="RNaseH_sf"/>
</dbReference>
<dbReference type="CDD" id="cd06222">
    <property type="entry name" value="RNase_H_like"/>
    <property type="match status" value="1"/>
</dbReference>
<accession>A0A200QR33</accession>
<dbReference type="OrthoDB" id="1938131at2759"/>
<evidence type="ECO:0000313" key="3">
    <source>
        <dbReference type="EMBL" id="OVA12931.1"/>
    </source>
</evidence>
<dbReference type="GO" id="GO:0004523">
    <property type="term" value="F:RNA-DNA hybrid ribonuclease activity"/>
    <property type="evidence" value="ECO:0007669"/>
    <property type="project" value="InterPro"/>
</dbReference>
<keyword evidence="4" id="KW-1185">Reference proteome</keyword>